<evidence type="ECO:0000313" key="1">
    <source>
        <dbReference type="EMBL" id="GFH61791.1"/>
    </source>
</evidence>
<organism evidence="1 2">
    <name type="scientific">Chaetoceros tenuissimus</name>
    <dbReference type="NCBI Taxonomy" id="426638"/>
    <lineage>
        <taxon>Eukaryota</taxon>
        <taxon>Sar</taxon>
        <taxon>Stramenopiles</taxon>
        <taxon>Ochrophyta</taxon>
        <taxon>Bacillariophyta</taxon>
        <taxon>Coscinodiscophyceae</taxon>
        <taxon>Chaetocerotophycidae</taxon>
        <taxon>Chaetocerotales</taxon>
        <taxon>Chaetocerotaceae</taxon>
        <taxon>Chaetoceros</taxon>
    </lineage>
</organism>
<comment type="caution">
    <text evidence="1">The sequence shown here is derived from an EMBL/GenBank/DDBJ whole genome shotgun (WGS) entry which is preliminary data.</text>
</comment>
<dbReference type="InterPro" id="IPR036514">
    <property type="entry name" value="SGNH_hydro_sf"/>
</dbReference>
<gene>
    <name evidence="1" type="ORF">CTEN210_18267</name>
</gene>
<dbReference type="EMBL" id="BLLK01000075">
    <property type="protein sequence ID" value="GFH61791.1"/>
    <property type="molecule type" value="Genomic_DNA"/>
</dbReference>
<dbReference type="Proteomes" id="UP001054902">
    <property type="component" value="Unassembled WGS sequence"/>
</dbReference>
<reference evidence="1 2" key="1">
    <citation type="journal article" date="2021" name="Sci. Rep.">
        <title>The genome of the diatom Chaetoceros tenuissimus carries an ancient integrated fragment of an extant virus.</title>
        <authorList>
            <person name="Hongo Y."/>
            <person name="Kimura K."/>
            <person name="Takaki Y."/>
            <person name="Yoshida Y."/>
            <person name="Baba S."/>
            <person name="Kobayashi G."/>
            <person name="Nagasaki K."/>
            <person name="Hano T."/>
            <person name="Tomaru Y."/>
        </authorList>
    </citation>
    <scope>NUCLEOTIDE SEQUENCE [LARGE SCALE GENOMIC DNA]</scope>
    <source>
        <strain evidence="1 2">NIES-3715</strain>
    </source>
</reference>
<sequence>MKISKKARRATGLVLLSLSAFIAFYDCNDGIVLFNKQARSLTEDFDNNNKEEDEITKSHFPTIIDSQFDKMNRLQIVLPSIIDETPQQIITELFSNPKVVIEERHRDCKATAQVKITFDTTNTVVLSTFDENGVKKNQGGDEFYITYSAPSPVEGRSNVPPDAVVAHIKDLENGQYYLELVQPLLPVELEKLENDILPGGTFTVFLQYTCGLGSYMPPIKQSWDHGGAINSKWEAKIPDNFLPPIAMARDRPKPSSFGEEMASYRAIYGMGNSLMRQFMGGYPGPDLMDTPRRENFGNIVNVGPVLSSALPLSLSTVDKFIGIAKWLVQEQGIEGDDGKDDAVIIGSGVWDLLANNEEEQPNFDDHLKAVRELIEAVQGLTSAKVYWKSMTAVHVHRVVGARGIERVKYCSTSRAKMLHDGQMELMKELDIPVLDMYDITYEAADHTQNGDARHYDGIFNEYMIDYFYPVEKGNDNLRLSDAQNAVEERLI</sequence>
<proteinExistence type="predicted"/>
<dbReference type="AlphaFoldDB" id="A0AAD3DEF9"/>
<evidence type="ECO:0000313" key="2">
    <source>
        <dbReference type="Proteomes" id="UP001054902"/>
    </source>
</evidence>
<keyword evidence="2" id="KW-1185">Reference proteome</keyword>
<dbReference type="SUPFAM" id="SSF52266">
    <property type="entry name" value="SGNH hydrolase"/>
    <property type="match status" value="1"/>
</dbReference>
<protein>
    <submittedName>
        <fullName evidence="1">Uncharacterized protein</fullName>
    </submittedName>
</protein>
<dbReference type="Gene3D" id="3.40.50.1110">
    <property type="entry name" value="SGNH hydrolase"/>
    <property type="match status" value="1"/>
</dbReference>
<name>A0AAD3DEF9_9STRA</name>
<accession>A0AAD3DEF9</accession>